<feature type="transmembrane region" description="Helical" evidence="1">
    <location>
        <begin position="401"/>
        <end position="421"/>
    </location>
</feature>
<accession>A0A6J6MJC6</accession>
<evidence type="ECO:0000256" key="1">
    <source>
        <dbReference type="SAM" id="Phobius"/>
    </source>
</evidence>
<evidence type="ECO:0000313" key="3">
    <source>
        <dbReference type="EMBL" id="CAB4758046.1"/>
    </source>
</evidence>
<evidence type="ECO:0000313" key="5">
    <source>
        <dbReference type="EMBL" id="CAB4933218.1"/>
    </source>
</evidence>
<proteinExistence type="predicted"/>
<dbReference type="EMBL" id="CAEZWT010000047">
    <property type="protein sequence ID" value="CAB4672463.1"/>
    <property type="molecule type" value="Genomic_DNA"/>
</dbReference>
<feature type="transmembrane region" description="Helical" evidence="1">
    <location>
        <begin position="233"/>
        <end position="252"/>
    </location>
</feature>
<reference evidence="2" key="1">
    <citation type="submission" date="2020-05" db="EMBL/GenBank/DDBJ databases">
        <authorList>
            <person name="Chiriac C."/>
            <person name="Salcher M."/>
            <person name="Ghai R."/>
            <person name="Kavagutti S V."/>
        </authorList>
    </citation>
    <scope>NUCLEOTIDE SEQUENCE</scope>
</reference>
<dbReference type="EMBL" id="CAFBQL010000012">
    <property type="protein sequence ID" value="CAB5063539.1"/>
    <property type="molecule type" value="Genomic_DNA"/>
</dbReference>
<feature type="transmembrane region" description="Helical" evidence="1">
    <location>
        <begin position="354"/>
        <end position="374"/>
    </location>
</feature>
<feature type="transmembrane region" description="Helical" evidence="1">
    <location>
        <begin position="280"/>
        <end position="303"/>
    </location>
</feature>
<feature type="transmembrane region" description="Helical" evidence="1">
    <location>
        <begin position="461"/>
        <end position="480"/>
    </location>
</feature>
<dbReference type="EMBL" id="CAFBLE010000021">
    <property type="protein sequence ID" value="CAB4877579.1"/>
    <property type="molecule type" value="Genomic_DNA"/>
</dbReference>
<protein>
    <submittedName>
        <fullName evidence="2">Unannotated protein</fullName>
    </submittedName>
</protein>
<keyword evidence="1" id="KW-0472">Membrane</keyword>
<gene>
    <name evidence="2" type="ORF">UFOPK2289_01212</name>
    <name evidence="3" type="ORF">UFOPK2822_01268</name>
    <name evidence="4" type="ORF">UFOPK3346_01432</name>
    <name evidence="5" type="ORF">UFOPK3670_01427</name>
    <name evidence="6" type="ORF">UFOPK4308_01336</name>
</gene>
<feature type="transmembrane region" description="Helical" evidence="1">
    <location>
        <begin position="492"/>
        <end position="510"/>
    </location>
</feature>
<keyword evidence="1" id="KW-1133">Transmembrane helix</keyword>
<feature type="transmembrane region" description="Helical" evidence="1">
    <location>
        <begin position="209"/>
        <end position="227"/>
    </location>
</feature>
<evidence type="ECO:0000313" key="2">
    <source>
        <dbReference type="EMBL" id="CAB4672463.1"/>
    </source>
</evidence>
<name>A0A6J6MJC6_9ZZZZ</name>
<organism evidence="2">
    <name type="scientific">freshwater metagenome</name>
    <dbReference type="NCBI Taxonomy" id="449393"/>
    <lineage>
        <taxon>unclassified sequences</taxon>
        <taxon>metagenomes</taxon>
        <taxon>ecological metagenomes</taxon>
    </lineage>
</organism>
<dbReference type="EMBL" id="CAEZZC010000021">
    <property type="protein sequence ID" value="CAB4758046.1"/>
    <property type="molecule type" value="Genomic_DNA"/>
</dbReference>
<feature type="transmembrane region" description="Helical" evidence="1">
    <location>
        <begin position="427"/>
        <end position="446"/>
    </location>
</feature>
<evidence type="ECO:0000313" key="6">
    <source>
        <dbReference type="EMBL" id="CAB5063539.1"/>
    </source>
</evidence>
<feature type="transmembrane region" description="Helical" evidence="1">
    <location>
        <begin position="121"/>
        <end position="142"/>
    </location>
</feature>
<dbReference type="EMBL" id="CAFBMV010000017">
    <property type="protein sequence ID" value="CAB4933218.1"/>
    <property type="molecule type" value="Genomic_DNA"/>
</dbReference>
<evidence type="ECO:0000313" key="4">
    <source>
        <dbReference type="EMBL" id="CAB4877579.1"/>
    </source>
</evidence>
<dbReference type="AlphaFoldDB" id="A0A6J6MJC6"/>
<feature type="transmembrane region" description="Helical" evidence="1">
    <location>
        <begin position="323"/>
        <end position="342"/>
    </location>
</feature>
<keyword evidence="1" id="KW-0812">Transmembrane</keyword>
<sequence>MKNKFTAAALIALFSFFSLPQSEAADVPLLTWERGKEQNIVLGGQSVSNTWKIYLVGNKSTILEFKASKVNSSGFVVYSISVPSDLPVGAYTIETVGKNSPRTVVAGVRLVKLMYYTISQIPQSLIFLLVVAAFLTSTFSTLRGRKYSEYTYLRSHTFAEDDVDGIRSIPRLLRRVYRIRRNSLRGIKESFLRFNLETSGQMLHKFSPTLWALSPVVGVVLGLAVAWETQAAAGIPNTPFFILAAVAIFGVLDSYAAIVALASFTFFQVITGYVSSLRDLMAVIALGIGWFGPGLISNLYLIIGGKDFGSLAPKISDSIKRTINVCGGALLGGSVFMASQVLTESLAVRTGADGGRMIIIATAIAAVIIAKGWYEPHLDHLRLTKPGHQLLEVDTFTLKRVISPLASVLIFVMTAILVYVWTSSLQVSGVAAVVTLVPFALLLVRFSKPRISFLAKIPRQVLAESIVVCVATLGVFEVIQTLPYEVNQKSELFLLIGFVPAFVHAIYSALHDIVEKNGEAIA</sequence>